<dbReference type="Pfam" id="PF20465">
    <property type="entry name" value="MmeI_hel"/>
    <property type="match status" value="1"/>
</dbReference>
<evidence type="ECO:0000256" key="2">
    <source>
        <dbReference type="ARBA" id="ARBA00022603"/>
    </source>
</evidence>
<dbReference type="Proteomes" id="UP000315400">
    <property type="component" value="Unassembled WGS sequence"/>
</dbReference>
<keyword evidence="2 9" id="KW-0489">Methyltransferase</keyword>
<comment type="catalytic activity">
    <reaction evidence="4">
        <text>a 2'-deoxyadenosine in DNA + S-adenosyl-L-methionine = an N(6)-methyl-2'-deoxyadenosine in DNA + S-adenosyl-L-homocysteine + H(+)</text>
        <dbReference type="Rhea" id="RHEA:15197"/>
        <dbReference type="Rhea" id="RHEA-COMP:12418"/>
        <dbReference type="Rhea" id="RHEA-COMP:12419"/>
        <dbReference type="ChEBI" id="CHEBI:15378"/>
        <dbReference type="ChEBI" id="CHEBI:57856"/>
        <dbReference type="ChEBI" id="CHEBI:59789"/>
        <dbReference type="ChEBI" id="CHEBI:90615"/>
        <dbReference type="ChEBI" id="CHEBI:90616"/>
        <dbReference type="EC" id="2.1.1.72"/>
    </reaction>
</comment>
<evidence type="ECO:0000256" key="1">
    <source>
        <dbReference type="ARBA" id="ARBA00011900"/>
    </source>
</evidence>
<dbReference type="InterPro" id="IPR029063">
    <property type="entry name" value="SAM-dependent_MTases_sf"/>
</dbReference>
<feature type="non-terminal residue" evidence="9">
    <location>
        <position position="1"/>
    </location>
</feature>
<evidence type="ECO:0000313" key="9">
    <source>
        <dbReference type="EMBL" id="TQE95743.1"/>
    </source>
</evidence>
<dbReference type="SUPFAM" id="SSF53335">
    <property type="entry name" value="S-adenosyl-L-methionine-dependent methyltransferases"/>
    <property type="match status" value="1"/>
</dbReference>
<evidence type="ECO:0000259" key="6">
    <source>
        <dbReference type="Pfam" id="PF20465"/>
    </source>
</evidence>
<dbReference type="Gene3D" id="3.40.50.150">
    <property type="entry name" value="Vaccinia Virus protein VP39"/>
    <property type="match status" value="1"/>
</dbReference>
<dbReference type="PANTHER" id="PTHR33841:SF1">
    <property type="entry name" value="DNA METHYLTRANSFERASE A"/>
    <property type="match status" value="1"/>
</dbReference>
<sequence>SGASNKSDQGGVLQTNNIHLKVCAPGDVPDTLAALRSSPATTKSKAKFVLATDGHDLEAEDLTTGETIACRYRDFPDHFGFFLPLAGITTVKQIRESAFDIKATGRLNRLYVQLLRDNPDWGTAERRHDMNHFMARLIFLFFAEDTSILNGEDLFTATVSQMSTKDSANTHEVIGELFRAMNTDIKDRATADLPRWADTFPYVNGGLFSGSSDVPRFSKIARSYLLHIGSLDWTRINPDIFGSMIQAVADDEERGALGMHYTSVPNILKVLNPLFLDDLNAELAAAGDNRRKLGNLRKRLSNIRVFDPACGSGNFLVIAYKQMRAIEFEINTRRGEGDRQTEIPLTNFRGIELRDFPAEIARLALIIAEYQCDVTYRGQKEALAEFLPLDAMNWITCGNALRLDWLSICPPTGTGVKFQADDLFMSPLDQAQIDFENEGGETYICGNPPYLGSTWQSKEQKADLQRIFEGRTKSWKSLDYVAGWFIKAADYGLHTPTVSVFVTTNSICQGQQVPILWPLIFKTGHEIAFAHTSFKWANLASHNAGVTVAIVAISNHAGQVRKLFSLGDGGETVLKETTEISAYLTAGATVIVEKRTQPVADISKMIFGNKVVDGGHLRLSRSELDMLSVPIAARSKFFRPMVGSSDFIKGETNFCLWIQDEDLMEAMQYPEIAARIEAVRQLRSESRDASANQMAARSHQFREMREGNMWTIVLPRITSGNREYLPVGLVGKETVISSQSFAIFDEPIWLISLISSRLHLAWIGTVCGRTRTDFAYSNTLGWNTFPVPKLTEKNRADLTAAAEGILLAREAHFPATIADL</sequence>
<protein>
    <recommendedName>
        <fullName evidence="1">site-specific DNA-methyltransferase (adenine-specific)</fullName>
        <ecNumber evidence="1">2.1.1.72</ecNumber>
    </recommendedName>
</protein>
<evidence type="ECO:0000256" key="3">
    <source>
        <dbReference type="ARBA" id="ARBA00022679"/>
    </source>
</evidence>
<dbReference type="EMBL" id="VIFK01000370">
    <property type="protein sequence ID" value="TQE95743.1"/>
    <property type="molecule type" value="Genomic_DNA"/>
</dbReference>
<gene>
    <name evidence="9" type="ORF">FKY71_17015</name>
</gene>
<feature type="domain" description="MmeI-like N-terminal" evidence="5">
    <location>
        <begin position="4"/>
        <end position="117"/>
    </location>
</feature>
<dbReference type="Pfam" id="PF20473">
    <property type="entry name" value="MmeI_Mtase"/>
    <property type="match status" value="1"/>
</dbReference>
<feature type="domain" description="MmeI-like target recognition" evidence="7">
    <location>
        <begin position="587"/>
        <end position="790"/>
    </location>
</feature>
<proteinExistence type="predicted"/>
<comment type="caution">
    <text evidence="9">The sequence shown here is derived from an EMBL/GenBank/DDBJ whole genome shotgun (WGS) entry which is preliminary data.</text>
</comment>
<dbReference type="InterPro" id="IPR046819">
    <property type="entry name" value="MmeI_hel"/>
</dbReference>
<keyword evidence="3 9" id="KW-0808">Transferase</keyword>
<dbReference type="GO" id="GO:0032259">
    <property type="term" value="P:methylation"/>
    <property type="evidence" value="ECO:0007669"/>
    <property type="project" value="UniProtKB-KW"/>
</dbReference>
<evidence type="ECO:0000313" key="10">
    <source>
        <dbReference type="Proteomes" id="UP000315400"/>
    </source>
</evidence>
<reference evidence="9 10" key="1">
    <citation type="submission" date="2019-06" db="EMBL/GenBank/DDBJ databases">
        <title>Metagenome assembled Genome of Spiribacter salinus SL48-SHIP from the microbial mat of Salt Lake 48 (Novosibirsk region, Russia).</title>
        <authorList>
            <person name="Shipova A."/>
            <person name="Rozanov A.S."/>
            <person name="Bryanskaya A.V."/>
            <person name="Peltek S.E."/>
        </authorList>
    </citation>
    <scope>NUCLEOTIDE SEQUENCE [LARGE SCALE GENOMIC DNA]</scope>
    <source>
        <strain evidence="9">SL48-SHIP-2</strain>
    </source>
</reference>
<evidence type="ECO:0000256" key="4">
    <source>
        <dbReference type="ARBA" id="ARBA00047942"/>
    </source>
</evidence>
<dbReference type="InterPro" id="IPR050953">
    <property type="entry name" value="N4_N6_ade-DNA_methylase"/>
</dbReference>
<feature type="non-terminal residue" evidence="9">
    <location>
        <position position="820"/>
    </location>
</feature>
<dbReference type="PANTHER" id="PTHR33841">
    <property type="entry name" value="DNA METHYLTRANSFERASE YEEA-RELATED"/>
    <property type="match status" value="1"/>
</dbReference>
<dbReference type="InterPro" id="IPR046817">
    <property type="entry name" value="MmeI_N"/>
</dbReference>
<dbReference type="AlphaFoldDB" id="A0A540VHX0"/>
<dbReference type="Pfam" id="PF20466">
    <property type="entry name" value="MmeI_TRD"/>
    <property type="match status" value="1"/>
</dbReference>
<evidence type="ECO:0000259" key="5">
    <source>
        <dbReference type="Pfam" id="PF20464"/>
    </source>
</evidence>
<feature type="domain" description="MmeI-like helicase spacer" evidence="6">
    <location>
        <begin position="128"/>
        <end position="208"/>
    </location>
</feature>
<dbReference type="Pfam" id="PF20464">
    <property type="entry name" value="MmeI_N"/>
    <property type="match status" value="1"/>
</dbReference>
<dbReference type="EC" id="2.1.1.72" evidence="1"/>
<name>A0A540VHX0_9GAMM</name>
<dbReference type="InterPro" id="IPR046816">
    <property type="entry name" value="MmeI_Mtase"/>
</dbReference>
<dbReference type="InterPro" id="IPR046820">
    <property type="entry name" value="MmeI_TRD"/>
</dbReference>
<dbReference type="GO" id="GO:0009007">
    <property type="term" value="F:site-specific DNA-methyltransferase (adenine-specific) activity"/>
    <property type="evidence" value="ECO:0007669"/>
    <property type="project" value="UniProtKB-EC"/>
</dbReference>
<accession>A0A540VHX0</accession>
<organism evidence="9 10">
    <name type="scientific">Spiribacter salinus</name>
    <dbReference type="NCBI Taxonomy" id="1335746"/>
    <lineage>
        <taxon>Bacteria</taxon>
        <taxon>Pseudomonadati</taxon>
        <taxon>Pseudomonadota</taxon>
        <taxon>Gammaproteobacteria</taxon>
        <taxon>Chromatiales</taxon>
        <taxon>Ectothiorhodospiraceae</taxon>
        <taxon>Spiribacter</taxon>
    </lineage>
</organism>
<feature type="domain" description="MmeI-like DNA-methyltransferase" evidence="8">
    <location>
        <begin position="284"/>
        <end position="564"/>
    </location>
</feature>
<evidence type="ECO:0000259" key="8">
    <source>
        <dbReference type="Pfam" id="PF20473"/>
    </source>
</evidence>
<evidence type="ECO:0000259" key="7">
    <source>
        <dbReference type="Pfam" id="PF20466"/>
    </source>
</evidence>